<evidence type="ECO:0000256" key="2">
    <source>
        <dbReference type="ARBA" id="ARBA00022448"/>
    </source>
</evidence>
<dbReference type="InterPro" id="IPR028082">
    <property type="entry name" value="Peripla_BP_I"/>
</dbReference>
<gene>
    <name evidence="7" type="ORF">ISU02_13355</name>
</gene>
<evidence type="ECO:0000256" key="1">
    <source>
        <dbReference type="ARBA" id="ARBA00010062"/>
    </source>
</evidence>
<evidence type="ECO:0000256" key="5">
    <source>
        <dbReference type="SAM" id="Phobius"/>
    </source>
</evidence>
<comment type="caution">
    <text evidence="7">The sequence shown here is derived from an EMBL/GenBank/DDBJ whole genome shotgun (WGS) entry which is preliminary data.</text>
</comment>
<keyword evidence="3" id="KW-0732">Signal</keyword>
<keyword evidence="5" id="KW-0472">Membrane</keyword>
<comment type="similarity">
    <text evidence="1">Belongs to the leucine-binding protein family.</text>
</comment>
<dbReference type="EMBL" id="JADKNH010000007">
    <property type="protein sequence ID" value="MBF4694102.1"/>
    <property type="molecule type" value="Genomic_DNA"/>
</dbReference>
<organism evidence="7 8">
    <name type="scientific">Fusibacter ferrireducens</name>
    <dbReference type="NCBI Taxonomy" id="2785058"/>
    <lineage>
        <taxon>Bacteria</taxon>
        <taxon>Bacillati</taxon>
        <taxon>Bacillota</taxon>
        <taxon>Clostridia</taxon>
        <taxon>Eubacteriales</taxon>
        <taxon>Eubacteriales Family XII. Incertae Sedis</taxon>
        <taxon>Fusibacter</taxon>
    </lineage>
</organism>
<feature type="transmembrane region" description="Helical" evidence="5">
    <location>
        <begin position="18"/>
        <end position="35"/>
    </location>
</feature>
<evidence type="ECO:0000313" key="7">
    <source>
        <dbReference type="EMBL" id="MBF4694102.1"/>
    </source>
</evidence>
<evidence type="ECO:0000256" key="3">
    <source>
        <dbReference type="ARBA" id="ARBA00022729"/>
    </source>
</evidence>
<dbReference type="Proteomes" id="UP000614200">
    <property type="component" value="Unassembled WGS sequence"/>
</dbReference>
<dbReference type="InterPro" id="IPR000709">
    <property type="entry name" value="Leu_Ile_Val-bd"/>
</dbReference>
<keyword evidence="5" id="KW-1133">Transmembrane helix</keyword>
<dbReference type="SUPFAM" id="SSF53822">
    <property type="entry name" value="Periplasmic binding protein-like I"/>
    <property type="match status" value="1"/>
</dbReference>
<dbReference type="Pfam" id="PF13458">
    <property type="entry name" value="Peripla_BP_6"/>
    <property type="match status" value="1"/>
</dbReference>
<keyword evidence="4" id="KW-0029">Amino-acid transport</keyword>
<dbReference type="InterPro" id="IPR028081">
    <property type="entry name" value="Leu-bd"/>
</dbReference>
<dbReference type="InterPro" id="IPR051010">
    <property type="entry name" value="BCAA_transport"/>
</dbReference>
<accession>A0ABR9ZUE9</accession>
<dbReference type="PRINTS" id="PR00337">
    <property type="entry name" value="LEUILEVALBP"/>
</dbReference>
<protein>
    <submittedName>
        <fullName evidence="7">ABC transporter substrate-binding protein</fullName>
    </submittedName>
</protein>
<evidence type="ECO:0000259" key="6">
    <source>
        <dbReference type="Pfam" id="PF13458"/>
    </source>
</evidence>
<reference evidence="7 8" key="1">
    <citation type="submission" date="2020-11" db="EMBL/GenBank/DDBJ databases">
        <title>Fusibacter basophilias sp. nov.</title>
        <authorList>
            <person name="Qiu D."/>
        </authorList>
    </citation>
    <scope>NUCLEOTIDE SEQUENCE [LARGE SCALE GENOMIC DNA]</scope>
    <source>
        <strain evidence="7 8">Q10-2</strain>
    </source>
</reference>
<dbReference type="Gene3D" id="3.40.50.2300">
    <property type="match status" value="2"/>
</dbReference>
<keyword evidence="2" id="KW-0813">Transport</keyword>
<name>A0ABR9ZUE9_9FIRM</name>
<dbReference type="PANTHER" id="PTHR30483">
    <property type="entry name" value="LEUCINE-SPECIFIC-BINDING PROTEIN"/>
    <property type="match status" value="1"/>
</dbReference>
<dbReference type="RefSeq" id="WP_194702334.1">
    <property type="nucleotide sequence ID" value="NZ_JADKNH010000007.1"/>
</dbReference>
<feature type="domain" description="Leucine-binding protein" evidence="6">
    <location>
        <begin position="40"/>
        <end position="359"/>
    </location>
</feature>
<dbReference type="PANTHER" id="PTHR30483:SF6">
    <property type="entry name" value="PERIPLASMIC BINDING PROTEIN OF ABC TRANSPORTER FOR NATURAL AMINO ACIDS"/>
    <property type="match status" value="1"/>
</dbReference>
<sequence length="384" mass="43292">MNIKLYNRHTQHHNQSKMVLMFIIIAFFSGVILFSCEKKPIRIGFIGDLTSKNSQLSIDARNAVEYAMNQVNEKGGINGRMLELVVKDDHADTATALEMDQAFIKEDVHFVIGHMHSNMAEAMKQSASDQLLFVSPTMGTDALSRMDDFIIRTAPLNSEQANLFCEHCIEHNLKDLVIVCDLMNQEYTKTVAGSVQEILVENHMAPKAIIDYDSRRDDLKKIVNQVIAEKPSTLLLLSQATDSAYFVQGVKKEMPNINIYSVPWSMTKDFIVNGGKYAEGTHFIGVYHPERESQMYLSFSEGFEKVYNYKPSFASVLGADAFQTLYLGLKGAQELTPTDVKQAIIDTNTIQGLQEEFSIDAFGDDTKGYMFFELIDGKYVPIRE</sequence>
<keyword evidence="5" id="KW-0812">Transmembrane</keyword>
<keyword evidence="8" id="KW-1185">Reference proteome</keyword>
<evidence type="ECO:0000313" key="8">
    <source>
        <dbReference type="Proteomes" id="UP000614200"/>
    </source>
</evidence>
<proteinExistence type="inferred from homology"/>
<evidence type="ECO:0000256" key="4">
    <source>
        <dbReference type="ARBA" id="ARBA00022970"/>
    </source>
</evidence>